<feature type="domain" description="Potassium channel" evidence="9">
    <location>
        <begin position="191"/>
        <end position="247"/>
    </location>
</feature>
<evidence type="ECO:0000256" key="1">
    <source>
        <dbReference type="ARBA" id="ARBA00004141"/>
    </source>
</evidence>
<dbReference type="SUPFAM" id="SSF81324">
    <property type="entry name" value="Voltage-gated potassium channels"/>
    <property type="match status" value="1"/>
</dbReference>
<feature type="transmembrane region" description="Helical" evidence="8">
    <location>
        <begin position="49"/>
        <end position="74"/>
    </location>
</feature>
<dbReference type="RefSeq" id="WP_138318499.1">
    <property type="nucleotide sequence ID" value="NZ_VCBC01000003.1"/>
</dbReference>
<reference evidence="10 11" key="1">
    <citation type="submission" date="2019-05" db="EMBL/GenBank/DDBJ databases">
        <title>Genome sequences of Thalassotalea litorea 1K03283.</title>
        <authorList>
            <person name="Zhang D."/>
        </authorList>
    </citation>
    <scope>NUCLEOTIDE SEQUENCE [LARGE SCALE GENOMIC DNA]</scope>
    <source>
        <strain evidence="10 11">MCCC 1K03283</strain>
    </source>
</reference>
<feature type="transmembrane region" description="Helical" evidence="8">
    <location>
        <begin position="86"/>
        <end position="104"/>
    </location>
</feature>
<evidence type="ECO:0000256" key="4">
    <source>
        <dbReference type="ARBA" id="ARBA00022989"/>
    </source>
</evidence>
<evidence type="ECO:0000313" key="11">
    <source>
        <dbReference type="Proteomes" id="UP000307790"/>
    </source>
</evidence>
<comment type="caution">
    <text evidence="10">The sequence shown here is derived from an EMBL/GenBank/DDBJ whole genome shotgun (WGS) entry which is preliminary data.</text>
</comment>
<dbReference type="Proteomes" id="UP000307790">
    <property type="component" value="Unassembled WGS sequence"/>
</dbReference>
<dbReference type="OrthoDB" id="9813518at2"/>
<keyword evidence="5" id="KW-0406">Ion transport</keyword>
<evidence type="ECO:0000256" key="6">
    <source>
        <dbReference type="ARBA" id="ARBA00023136"/>
    </source>
</evidence>
<dbReference type="PANTHER" id="PTHR11537">
    <property type="entry name" value="VOLTAGE-GATED POTASSIUM CHANNEL"/>
    <property type="match status" value="1"/>
</dbReference>
<keyword evidence="2" id="KW-0813">Transport</keyword>
<evidence type="ECO:0000256" key="3">
    <source>
        <dbReference type="ARBA" id="ARBA00022692"/>
    </source>
</evidence>
<keyword evidence="6 8" id="KW-0472">Membrane</keyword>
<keyword evidence="3 8" id="KW-0812">Transmembrane</keyword>
<dbReference type="AlphaFoldDB" id="A0A5R9IVL3"/>
<accession>A0A5R9IVL3</accession>
<sequence>MLPKIRKAIPAWVKILSSGLCLAAVFLLCLEIMVIYGQEEERLPGWISYLVNLLFYGVILIWIARLIYIFIYLFQQDVKNRVLADLAATYLSTIIVFSSGYYLISSLADYRHYVNEYHHYQTLPKHFQDIEYPYNTRGFVGINHSMFMGVSELVDDIEVKYGQPASASQKWQAVHNLEDVFLPQYNSEKRSLYFLECFYFSVVTVTTLGYGDITPNFWFVKIAASIQSLLGVAIVAVGFGLIVNRIRQKEQIDCQERQ</sequence>
<evidence type="ECO:0000256" key="5">
    <source>
        <dbReference type="ARBA" id="ARBA00023065"/>
    </source>
</evidence>
<evidence type="ECO:0000256" key="2">
    <source>
        <dbReference type="ARBA" id="ARBA00022448"/>
    </source>
</evidence>
<dbReference type="GO" id="GO:0005249">
    <property type="term" value="F:voltage-gated potassium channel activity"/>
    <property type="evidence" value="ECO:0007669"/>
    <property type="project" value="InterPro"/>
</dbReference>
<keyword evidence="4 8" id="KW-1133">Transmembrane helix</keyword>
<dbReference type="Gene3D" id="1.10.287.70">
    <property type="match status" value="1"/>
</dbReference>
<dbReference type="PANTHER" id="PTHR11537:SF254">
    <property type="entry name" value="POTASSIUM VOLTAGE-GATED CHANNEL PROTEIN SHAB"/>
    <property type="match status" value="1"/>
</dbReference>
<dbReference type="InterPro" id="IPR013099">
    <property type="entry name" value="K_chnl_dom"/>
</dbReference>
<dbReference type="GO" id="GO:0008076">
    <property type="term" value="C:voltage-gated potassium channel complex"/>
    <property type="evidence" value="ECO:0007669"/>
    <property type="project" value="InterPro"/>
</dbReference>
<keyword evidence="11" id="KW-1185">Reference proteome</keyword>
<feature type="transmembrane region" description="Helical" evidence="8">
    <location>
        <begin position="12"/>
        <end position="37"/>
    </location>
</feature>
<evidence type="ECO:0000256" key="7">
    <source>
        <dbReference type="ARBA" id="ARBA00023303"/>
    </source>
</evidence>
<evidence type="ECO:0000259" key="9">
    <source>
        <dbReference type="Pfam" id="PF07885"/>
    </source>
</evidence>
<comment type="subcellular location">
    <subcellularLocation>
        <location evidence="1">Membrane</location>
        <topology evidence="1">Multi-pass membrane protein</topology>
    </subcellularLocation>
</comment>
<evidence type="ECO:0000313" key="10">
    <source>
        <dbReference type="EMBL" id="TLU67216.1"/>
    </source>
</evidence>
<proteinExistence type="predicted"/>
<organism evidence="10 11">
    <name type="scientific">Thalassotalea litorea</name>
    <dbReference type="NCBI Taxonomy" id="2020715"/>
    <lineage>
        <taxon>Bacteria</taxon>
        <taxon>Pseudomonadati</taxon>
        <taxon>Pseudomonadota</taxon>
        <taxon>Gammaproteobacteria</taxon>
        <taxon>Alteromonadales</taxon>
        <taxon>Colwelliaceae</taxon>
        <taxon>Thalassotalea</taxon>
    </lineage>
</organism>
<gene>
    <name evidence="10" type="ORF">FE810_02740</name>
</gene>
<protein>
    <submittedName>
        <fullName evidence="10">Two pore domain potassium channel family protein</fullName>
    </submittedName>
</protein>
<dbReference type="GO" id="GO:0001508">
    <property type="term" value="P:action potential"/>
    <property type="evidence" value="ECO:0007669"/>
    <property type="project" value="TreeGrafter"/>
</dbReference>
<feature type="transmembrane region" description="Helical" evidence="8">
    <location>
        <begin position="217"/>
        <end position="243"/>
    </location>
</feature>
<dbReference type="Pfam" id="PF07885">
    <property type="entry name" value="Ion_trans_2"/>
    <property type="match status" value="1"/>
</dbReference>
<dbReference type="InterPro" id="IPR028325">
    <property type="entry name" value="VG_K_chnl"/>
</dbReference>
<evidence type="ECO:0000256" key="8">
    <source>
        <dbReference type="SAM" id="Phobius"/>
    </source>
</evidence>
<feature type="transmembrane region" description="Helical" evidence="8">
    <location>
        <begin position="192"/>
        <end position="211"/>
    </location>
</feature>
<name>A0A5R9IVL3_9GAMM</name>
<keyword evidence="7 10" id="KW-0407">Ion channel</keyword>
<dbReference type="EMBL" id="VCBC01000003">
    <property type="protein sequence ID" value="TLU67216.1"/>
    <property type="molecule type" value="Genomic_DNA"/>
</dbReference>